<reference evidence="3 5" key="2">
    <citation type="journal article" date="2014" name="BMC Genomics">
        <title>An improved genome release (version Mt4.0) for the model legume Medicago truncatula.</title>
        <authorList>
            <person name="Tang H."/>
            <person name="Krishnakumar V."/>
            <person name="Bidwell S."/>
            <person name="Rosen B."/>
            <person name="Chan A."/>
            <person name="Zhou S."/>
            <person name="Gentzbittel L."/>
            <person name="Childs K.L."/>
            <person name="Yandell M."/>
            <person name="Gundlach H."/>
            <person name="Mayer K.F."/>
            <person name="Schwartz D.C."/>
            <person name="Town C.D."/>
        </authorList>
    </citation>
    <scope>GENOME REANNOTATION</scope>
    <source>
        <strain evidence="3">A17</strain>
        <strain evidence="4 5">cv. Jemalong A17</strain>
    </source>
</reference>
<evidence type="ECO:0000256" key="2">
    <source>
        <dbReference type="SAM" id="SignalP"/>
    </source>
</evidence>
<organism evidence="3 5">
    <name type="scientific">Medicago truncatula</name>
    <name type="common">Barrel medic</name>
    <name type="synonym">Medicago tribuloides</name>
    <dbReference type="NCBI Taxonomy" id="3880"/>
    <lineage>
        <taxon>Eukaryota</taxon>
        <taxon>Viridiplantae</taxon>
        <taxon>Streptophyta</taxon>
        <taxon>Embryophyta</taxon>
        <taxon>Tracheophyta</taxon>
        <taxon>Spermatophyta</taxon>
        <taxon>Magnoliopsida</taxon>
        <taxon>eudicotyledons</taxon>
        <taxon>Gunneridae</taxon>
        <taxon>Pentapetalae</taxon>
        <taxon>rosids</taxon>
        <taxon>fabids</taxon>
        <taxon>Fabales</taxon>
        <taxon>Fabaceae</taxon>
        <taxon>Papilionoideae</taxon>
        <taxon>50 kb inversion clade</taxon>
        <taxon>NPAAA clade</taxon>
        <taxon>Hologalegina</taxon>
        <taxon>IRL clade</taxon>
        <taxon>Trifolieae</taxon>
        <taxon>Medicago</taxon>
    </lineage>
</organism>
<keyword evidence="1 3" id="KW-0812">Transmembrane</keyword>
<evidence type="ECO:0000313" key="5">
    <source>
        <dbReference type="Proteomes" id="UP000002051"/>
    </source>
</evidence>
<name>A0A072TG71_MEDTR</name>
<dbReference type="Proteomes" id="UP000002051">
    <property type="component" value="Unassembled WGS sequence"/>
</dbReference>
<gene>
    <name evidence="3" type="ORF">MTR_0146s0060</name>
</gene>
<reference evidence="3 5" key="1">
    <citation type="journal article" date="2011" name="Nature">
        <title>The Medicago genome provides insight into the evolution of rhizobial symbioses.</title>
        <authorList>
            <person name="Young N.D."/>
            <person name="Debelle F."/>
            <person name="Oldroyd G.E."/>
            <person name="Geurts R."/>
            <person name="Cannon S.B."/>
            <person name="Udvardi M.K."/>
            <person name="Benedito V.A."/>
            <person name="Mayer K.F."/>
            <person name="Gouzy J."/>
            <person name="Schoof H."/>
            <person name="Van de Peer Y."/>
            <person name="Proost S."/>
            <person name="Cook D.R."/>
            <person name="Meyers B.C."/>
            <person name="Spannagl M."/>
            <person name="Cheung F."/>
            <person name="De Mita S."/>
            <person name="Krishnakumar V."/>
            <person name="Gundlach H."/>
            <person name="Zhou S."/>
            <person name="Mudge J."/>
            <person name="Bharti A.K."/>
            <person name="Murray J.D."/>
            <person name="Naoumkina M.A."/>
            <person name="Rosen B."/>
            <person name="Silverstein K.A."/>
            <person name="Tang H."/>
            <person name="Rombauts S."/>
            <person name="Zhao P.X."/>
            <person name="Zhou P."/>
            <person name="Barbe V."/>
            <person name="Bardou P."/>
            <person name="Bechner M."/>
            <person name="Bellec A."/>
            <person name="Berger A."/>
            <person name="Berges H."/>
            <person name="Bidwell S."/>
            <person name="Bisseling T."/>
            <person name="Choisne N."/>
            <person name="Couloux A."/>
            <person name="Denny R."/>
            <person name="Deshpande S."/>
            <person name="Dai X."/>
            <person name="Doyle J.J."/>
            <person name="Dudez A.M."/>
            <person name="Farmer A.D."/>
            <person name="Fouteau S."/>
            <person name="Franken C."/>
            <person name="Gibelin C."/>
            <person name="Gish J."/>
            <person name="Goldstein S."/>
            <person name="Gonzalez A.J."/>
            <person name="Green P.J."/>
            <person name="Hallab A."/>
            <person name="Hartog M."/>
            <person name="Hua A."/>
            <person name="Humphray S.J."/>
            <person name="Jeong D.H."/>
            <person name="Jing Y."/>
            <person name="Jocker A."/>
            <person name="Kenton S.M."/>
            <person name="Kim D.J."/>
            <person name="Klee K."/>
            <person name="Lai H."/>
            <person name="Lang C."/>
            <person name="Lin S."/>
            <person name="Macmil S.L."/>
            <person name="Magdelenat G."/>
            <person name="Matthews L."/>
            <person name="McCorrison J."/>
            <person name="Monaghan E.L."/>
            <person name="Mun J.H."/>
            <person name="Najar F.Z."/>
            <person name="Nicholson C."/>
            <person name="Noirot C."/>
            <person name="O'Bleness M."/>
            <person name="Paule C.R."/>
            <person name="Poulain J."/>
            <person name="Prion F."/>
            <person name="Qin B."/>
            <person name="Qu C."/>
            <person name="Retzel E.F."/>
            <person name="Riddle C."/>
            <person name="Sallet E."/>
            <person name="Samain S."/>
            <person name="Samson N."/>
            <person name="Sanders I."/>
            <person name="Saurat O."/>
            <person name="Scarpelli C."/>
            <person name="Schiex T."/>
            <person name="Segurens B."/>
            <person name="Severin A.J."/>
            <person name="Sherrier D.J."/>
            <person name="Shi R."/>
            <person name="Sims S."/>
            <person name="Singer S.R."/>
            <person name="Sinharoy S."/>
            <person name="Sterck L."/>
            <person name="Viollet A."/>
            <person name="Wang B.B."/>
            <person name="Wang K."/>
            <person name="Wang M."/>
            <person name="Wang X."/>
            <person name="Warfsmann J."/>
            <person name="Weissenbach J."/>
            <person name="White D.D."/>
            <person name="White J.D."/>
            <person name="Wiley G.B."/>
            <person name="Wincker P."/>
            <person name="Xing Y."/>
            <person name="Yang L."/>
            <person name="Yao Z."/>
            <person name="Ying F."/>
            <person name="Zhai J."/>
            <person name="Zhou L."/>
            <person name="Zuber A."/>
            <person name="Denarie J."/>
            <person name="Dixon R.A."/>
            <person name="May G.D."/>
            <person name="Schwartz D.C."/>
            <person name="Rogers J."/>
            <person name="Quetier F."/>
            <person name="Town C.D."/>
            <person name="Roe B.A."/>
        </authorList>
    </citation>
    <scope>NUCLEOTIDE SEQUENCE [LARGE SCALE GENOMIC DNA]</scope>
    <source>
        <strain evidence="3">A17</strain>
        <strain evidence="4 5">cv. Jemalong A17</strain>
    </source>
</reference>
<dbReference type="EnsemblPlants" id="KEH16569">
    <property type="protein sequence ID" value="KEH16569"/>
    <property type="gene ID" value="MTR_0146s0060"/>
</dbReference>
<keyword evidence="5" id="KW-1185">Reference proteome</keyword>
<feature type="transmembrane region" description="Helical" evidence="1">
    <location>
        <begin position="65"/>
        <end position="82"/>
    </location>
</feature>
<keyword evidence="1" id="KW-1133">Transmembrane helix</keyword>
<dbReference type="EMBL" id="KL402871">
    <property type="protein sequence ID" value="KEH16569.1"/>
    <property type="molecule type" value="Genomic_DNA"/>
</dbReference>
<feature type="signal peptide" evidence="2">
    <location>
        <begin position="1"/>
        <end position="22"/>
    </location>
</feature>
<keyword evidence="2" id="KW-0732">Signal</keyword>
<accession>A0A072TG71</accession>
<evidence type="ECO:0000313" key="3">
    <source>
        <dbReference type="EMBL" id="KEH16569.1"/>
    </source>
</evidence>
<sequence length="83" mass="9662">MSILKLILKLPVMLSILVKKMSLSLVIFSPLENLYLPFSLQTLGWSFLGNKQMQQLMRLQERQHFYLVPLLILVSHLVLNLLL</sequence>
<dbReference type="AlphaFoldDB" id="A0A072TG71"/>
<protein>
    <submittedName>
        <fullName evidence="3">Transmembrane protein, putative</fullName>
    </submittedName>
</protein>
<proteinExistence type="predicted"/>
<evidence type="ECO:0000313" key="4">
    <source>
        <dbReference type="EnsemblPlants" id="KEH16569"/>
    </source>
</evidence>
<feature type="chain" id="PRO_5014498691" evidence="2">
    <location>
        <begin position="23"/>
        <end position="83"/>
    </location>
</feature>
<keyword evidence="1" id="KW-0472">Membrane</keyword>
<dbReference type="HOGENOM" id="CLU_2546122_0_0_1"/>
<feature type="transmembrane region" description="Helical" evidence="1">
    <location>
        <begin position="34"/>
        <end position="53"/>
    </location>
</feature>
<evidence type="ECO:0000256" key="1">
    <source>
        <dbReference type="SAM" id="Phobius"/>
    </source>
</evidence>
<reference evidence="4" key="3">
    <citation type="submission" date="2015-06" db="UniProtKB">
        <authorList>
            <consortium name="EnsemblPlants"/>
        </authorList>
    </citation>
    <scope>IDENTIFICATION</scope>
    <source>
        <strain evidence="4">cv. Jemalong A17</strain>
    </source>
</reference>